<dbReference type="AlphaFoldDB" id="A0A1M7AIQ3"/>
<name>A0A1M7AIQ3_9GAMM</name>
<dbReference type="Proteomes" id="UP000321726">
    <property type="component" value="Unassembled WGS sequence"/>
</dbReference>
<dbReference type="GO" id="GO:0003700">
    <property type="term" value="F:DNA-binding transcription factor activity"/>
    <property type="evidence" value="ECO:0007669"/>
    <property type="project" value="TreeGrafter"/>
</dbReference>
<dbReference type="InterPro" id="IPR036388">
    <property type="entry name" value="WH-like_DNA-bd_sf"/>
</dbReference>
<protein>
    <submittedName>
        <fullName evidence="3 4">Transcriptional regulator</fullName>
    </submittedName>
</protein>
<dbReference type="STRING" id="44933.SAMN05660971_00531"/>
<reference evidence="4 5" key="1">
    <citation type="submission" date="2016-11" db="EMBL/GenBank/DDBJ databases">
        <authorList>
            <person name="Jaros S."/>
            <person name="Januszkiewicz K."/>
            <person name="Wedrychowicz H."/>
        </authorList>
    </citation>
    <scope>NUCLEOTIDE SEQUENCE [LARGE SCALE GENOMIC DNA]</scope>
    <source>
        <strain evidence="4 5">DSM 4740</strain>
    </source>
</reference>
<dbReference type="PROSITE" id="PS51077">
    <property type="entry name" value="HTH_ICLR"/>
    <property type="match status" value="1"/>
</dbReference>
<dbReference type="EMBL" id="FRCA01000001">
    <property type="protein sequence ID" value="SHL42624.1"/>
    <property type="molecule type" value="Genomic_DNA"/>
</dbReference>
<dbReference type="Gene3D" id="1.10.10.10">
    <property type="entry name" value="Winged helix-like DNA-binding domain superfamily/Winged helix DNA-binding domain"/>
    <property type="match status" value="1"/>
</dbReference>
<dbReference type="SMART" id="SM00346">
    <property type="entry name" value="HTH_ICLR"/>
    <property type="match status" value="1"/>
</dbReference>
<dbReference type="OrthoDB" id="6166718at2"/>
<evidence type="ECO:0000256" key="1">
    <source>
        <dbReference type="SAM" id="MobiDB-lite"/>
    </source>
</evidence>
<dbReference type="SUPFAM" id="SSF55781">
    <property type="entry name" value="GAF domain-like"/>
    <property type="match status" value="1"/>
</dbReference>
<accession>A0A1M7AIQ3</accession>
<dbReference type="PANTHER" id="PTHR30136">
    <property type="entry name" value="HELIX-TURN-HELIX TRANSCRIPTIONAL REGULATOR, ICLR FAMILY"/>
    <property type="match status" value="1"/>
</dbReference>
<dbReference type="RefSeq" id="WP_073433449.1">
    <property type="nucleotide sequence ID" value="NZ_BJXU01000009.1"/>
</dbReference>
<dbReference type="SUPFAM" id="SSF46785">
    <property type="entry name" value="Winged helix' DNA-binding domain"/>
    <property type="match status" value="1"/>
</dbReference>
<sequence length="200" mass="22608">MAQDRVEAVERALTVLESFDSPQESFSLAELAQATGYYKSTLLRLLASLERFDYARRGDDGRWRMGNTPLRLARRHPPSRNLALYVQPVLDELARQSEETASLLEQSDTGILCRLVALPDQPLRHDLSPGTEWPSRGEDDPRLELSGGEMLYRVLENDEGMRLWIALSGPGGRLEHDRCARLLEAAIRQLQPGQNRQEDA</sequence>
<dbReference type="InterPro" id="IPR050707">
    <property type="entry name" value="HTH_MetabolicPath_Reg"/>
</dbReference>
<organism evidence="4 5">
    <name type="scientific">Halomonas cupida</name>
    <dbReference type="NCBI Taxonomy" id="44933"/>
    <lineage>
        <taxon>Bacteria</taxon>
        <taxon>Pseudomonadati</taxon>
        <taxon>Pseudomonadota</taxon>
        <taxon>Gammaproteobacteria</taxon>
        <taxon>Oceanospirillales</taxon>
        <taxon>Halomonadaceae</taxon>
        <taxon>Halomonas</taxon>
    </lineage>
</organism>
<dbReference type="Proteomes" id="UP000184123">
    <property type="component" value="Unassembled WGS sequence"/>
</dbReference>
<dbReference type="InterPro" id="IPR036390">
    <property type="entry name" value="WH_DNA-bd_sf"/>
</dbReference>
<dbReference type="InterPro" id="IPR005471">
    <property type="entry name" value="Tscrpt_reg_IclR_N"/>
</dbReference>
<dbReference type="GO" id="GO:0003677">
    <property type="term" value="F:DNA binding"/>
    <property type="evidence" value="ECO:0007669"/>
    <property type="project" value="InterPro"/>
</dbReference>
<evidence type="ECO:0000313" key="6">
    <source>
        <dbReference type="Proteomes" id="UP000321726"/>
    </source>
</evidence>
<dbReference type="Pfam" id="PF09339">
    <property type="entry name" value="HTH_IclR"/>
    <property type="match status" value="1"/>
</dbReference>
<feature type="domain" description="HTH iclR-type" evidence="2">
    <location>
        <begin position="6"/>
        <end position="67"/>
    </location>
</feature>
<proteinExistence type="predicted"/>
<evidence type="ECO:0000313" key="5">
    <source>
        <dbReference type="Proteomes" id="UP000184123"/>
    </source>
</evidence>
<gene>
    <name evidence="3" type="primary">kipR</name>
    <name evidence="3" type="ORF">HCU01_03160</name>
    <name evidence="4" type="ORF">SAMN05660971_00531</name>
</gene>
<dbReference type="GO" id="GO:0045892">
    <property type="term" value="P:negative regulation of DNA-templated transcription"/>
    <property type="evidence" value="ECO:0007669"/>
    <property type="project" value="TreeGrafter"/>
</dbReference>
<keyword evidence="6" id="KW-1185">Reference proteome</keyword>
<evidence type="ECO:0000313" key="3">
    <source>
        <dbReference type="EMBL" id="GEN22367.1"/>
    </source>
</evidence>
<dbReference type="PANTHER" id="PTHR30136:SF39">
    <property type="entry name" value="TRANSCRIPTIONAL REGULATORY PROTEIN"/>
    <property type="match status" value="1"/>
</dbReference>
<evidence type="ECO:0000313" key="4">
    <source>
        <dbReference type="EMBL" id="SHL42624.1"/>
    </source>
</evidence>
<evidence type="ECO:0000259" key="2">
    <source>
        <dbReference type="PROSITE" id="PS51077"/>
    </source>
</evidence>
<feature type="region of interest" description="Disordered" evidence="1">
    <location>
        <begin position="125"/>
        <end position="144"/>
    </location>
</feature>
<reference evidence="3 6" key="2">
    <citation type="submission" date="2019-07" db="EMBL/GenBank/DDBJ databases">
        <title>Whole genome shotgun sequence of Halomonas cupida NBRC 102219.</title>
        <authorList>
            <person name="Hosoyama A."/>
            <person name="Uohara A."/>
            <person name="Ohji S."/>
            <person name="Ichikawa N."/>
        </authorList>
    </citation>
    <scope>NUCLEOTIDE SEQUENCE [LARGE SCALE GENOMIC DNA]</scope>
    <source>
        <strain evidence="3 6">NBRC 102219</strain>
    </source>
</reference>
<dbReference type="EMBL" id="BJXU01000009">
    <property type="protein sequence ID" value="GEN22367.1"/>
    <property type="molecule type" value="Genomic_DNA"/>
</dbReference>